<organism evidence="8 9">
    <name type="scientific">Pyrodictium abyssi</name>
    <dbReference type="NCBI Taxonomy" id="54256"/>
    <lineage>
        <taxon>Archaea</taxon>
        <taxon>Thermoproteota</taxon>
        <taxon>Thermoprotei</taxon>
        <taxon>Desulfurococcales</taxon>
        <taxon>Pyrodictiaceae</taxon>
        <taxon>Pyrodictium</taxon>
    </lineage>
</organism>
<dbReference type="SUPFAM" id="SSF51161">
    <property type="entry name" value="Trimeric LpxA-like enzymes"/>
    <property type="match status" value="1"/>
</dbReference>
<dbReference type="Gene3D" id="2.160.10.10">
    <property type="entry name" value="Hexapeptide repeat proteins"/>
    <property type="match status" value="1"/>
</dbReference>
<keyword evidence="3" id="KW-0511">Multifunctional enzyme</keyword>
<dbReference type="PANTHER" id="PTHR43584">
    <property type="entry name" value="NUCLEOTIDYL TRANSFERASE"/>
    <property type="match status" value="1"/>
</dbReference>
<proteinExistence type="predicted"/>
<dbReference type="InterPro" id="IPR018357">
    <property type="entry name" value="Hexapep_transf_CS"/>
</dbReference>
<evidence type="ECO:0000313" key="9">
    <source>
        <dbReference type="Proteomes" id="UP001341135"/>
    </source>
</evidence>
<evidence type="ECO:0000256" key="6">
    <source>
        <dbReference type="ARBA" id="ARBA00048493"/>
    </source>
</evidence>
<dbReference type="InterPro" id="IPR050065">
    <property type="entry name" value="GlmU-like"/>
</dbReference>
<gene>
    <name evidence="8" type="ORF">PABY_16930</name>
</gene>
<protein>
    <submittedName>
        <fullName evidence="8">NDP-sugar synthase</fullName>
    </submittedName>
</protein>
<dbReference type="EMBL" id="AP028907">
    <property type="protein sequence ID" value="BES82126.1"/>
    <property type="molecule type" value="Genomic_DNA"/>
</dbReference>
<keyword evidence="1" id="KW-0808">Transferase</keyword>
<keyword evidence="2" id="KW-0548">Nucleotidyltransferase</keyword>
<keyword evidence="9" id="KW-1185">Reference proteome</keyword>
<evidence type="ECO:0000256" key="2">
    <source>
        <dbReference type="ARBA" id="ARBA00022695"/>
    </source>
</evidence>
<comment type="catalytic activity">
    <reaction evidence="5">
        <text>alpha-D-glucosamine 1-phosphate + acetyl-CoA = N-acetyl-alpha-D-glucosamine 1-phosphate + CoA + H(+)</text>
        <dbReference type="Rhea" id="RHEA:13725"/>
        <dbReference type="ChEBI" id="CHEBI:15378"/>
        <dbReference type="ChEBI" id="CHEBI:57287"/>
        <dbReference type="ChEBI" id="CHEBI:57288"/>
        <dbReference type="ChEBI" id="CHEBI:57776"/>
        <dbReference type="ChEBI" id="CHEBI:58516"/>
        <dbReference type="EC" id="2.3.1.157"/>
    </reaction>
</comment>
<evidence type="ECO:0000256" key="3">
    <source>
        <dbReference type="ARBA" id="ARBA00023268"/>
    </source>
</evidence>
<evidence type="ECO:0000256" key="1">
    <source>
        <dbReference type="ARBA" id="ARBA00022679"/>
    </source>
</evidence>
<feature type="domain" description="Mannose-1-phosphate guanyltransferase C-terminal" evidence="7">
    <location>
        <begin position="224"/>
        <end position="307"/>
    </location>
</feature>
<dbReference type="PANTHER" id="PTHR43584:SF8">
    <property type="entry name" value="N-ACETYLMURAMATE ALPHA-1-PHOSPHATE URIDYLYLTRANSFERASE"/>
    <property type="match status" value="1"/>
</dbReference>
<dbReference type="InterPro" id="IPR056729">
    <property type="entry name" value="GMPPB_C"/>
</dbReference>
<dbReference type="Pfam" id="PF25087">
    <property type="entry name" value="GMPPB_C"/>
    <property type="match status" value="1"/>
</dbReference>
<dbReference type="SUPFAM" id="SSF53448">
    <property type="entry name" value="Nucleotide-diphospho-sugar transferases"/>
    <property type="match status" value="1"/>
</dbReference>
<dbReference type="Proteomes" id="UP001341135">
    <property type="component" value="Chromosome"/>
</dbReference>
<comment type="catalytic activity">
    <reaction evidence="6">
        <text>N-acetyl-alpha-D-glucosamine 1-phosphate + UTP + H(+) = UDP-N-acetyl-alpha-D-glucosamine + diphosphate</text>
        <dbReference type="Rhea" id="RHEA:13509"/>
        <dbReference type="ChEBI" id="CHEBI:15378"/>
        <dbReference type="ChEBI" id="CHEBI:33019"/>
        <dbReference type="ChEBI" id="CHEBI:46398"/>
        <dbReference type="ChEBI" id="CHEBI:57705"/>
        <dbReference type="ChEBI" id="CHEBI:57776"/>
        <dbReference type="EC" id="2.7.7.23"/>
    </reaction>
</comment>
<name>A0ABN6ZPF8_9CREN</name>
<sequence length="346" mass="37494">MHIDAALRHFDRVLVVSDDPRVGNTCSHIPGCAFVEQRSPGIEGAICDGIASAGETGERLATLLYGDIYAPQSMIDSHMNIVVRYYEPVMTVTKPVMFRGTFLKVDVDPIDMSIKSIGDGQHVFAGLISMGIDELRRLVCQQGLPLHDALKRVAASQHIHANMWLGEWVDLDTPWDYLLAVRLYMTHMKGVYISEQATVKDTAVIEPPAFIDDGAFVDHYAVLKGPVYVGRGARIGAHSFLRNNVAVYDNTVVGAYAEVKRSVLYDAARIGSHSYIADSLVGKKAQVAPYTVTENVPYTGVAGEIVVTSTHPLEGLKVGAVIAAGSKTKPHSVLSPAAIYSNNDDS</sequence>
<dbReference type="InterPro" id="IPR011004">
    <property type="entry name" value="Trimer_LpxA-like_sf"/>
</dbReference>
<evidence type="ECO:0000256" key="4">
    <source>
        <dbReference type="ARBA" id="ARBA00023315"/>
    </source>
</evidence>
<dbReference type="InterPro" id="IPR029044">
    <property type="entry name" value="Nucleotide-diphossugar_trans"/>
</dbReference>
<evidence type="ECO:0000256" key="5">
    <source>
        <dbReference type="ARBA" id="ARBA00048247"/>
    </source>
</evidence>
<dbReference type="PROSITE" id="PS00101">
    <property type="entry name" value="HEXAPEP_TRANSFERASES"/>
    <property type="match status" value="1"/>
</dbReference>
<evidence type="ECO:0000313" key="8">
    <source>
        <dbReference type="EMBL" id="BES82126.1"/>
    </source>
</evidence>
<reference evidence="8 9" key="1">
    <citation type="submission" date="2023-09" db="EMBL/GenBank/DDBJ databases">
        <title>Pyrofollis japonicus gen. nov. sp. nov., a novel member of the family Pyrodictiaceae isolated from the Iheya North hydrothermal field.</title>
        <authorList>
            <person name="Miyazaki U."/>
            <person name="Sanari M."/>
            <person name="Tame A."/>
            <person name="Kitajima M."/>
            <person name="Okamoto A."/>
            <person name="Sawayama S."/>
            <person name="Miyazaki J."/>
            <person name="Takai K."/>
            <person name="Nakagawa S."/>
        </authorList>
    </citation>
    <scope>NUCLEOTIDE SEQUENCE [LARGE SCALE GENOMIC DNA]</scope>
    <source>
        <strain evidence="8 9">AV2</strain>
    </source>
</reference>
<keyword evidence="4" id="KW-0012">Acyltransferase</keyword>
<accession>A0ABN6ZPF8</accession>
<evidence type="ECO:0000259" key="7">
    <source>
        <dbReference type="Pfam" id="PF25087"/>
    </source>
</evidence>